<name>A0A8R7U2L8_TRIUA</name>
<keyword evidence="3" id="KW-1185">Reference proteome</keyword>
<evidence type="ECO:0000256" key="1">
    <source>
        <dbReference type="SAM" id="MobiDB-lite"/>
    </source>
</evidence>
<sequence length="200" mass="21451">MGLRRSFTGDHGGAGELGTKKRLHYYMPVVGSEFVVRPPLHAGRTEPPVAPSIVAGRCNSAFTDMTFSFFFRGACVRAPESRGGRRGCVVLHAHDVYLQRSKLAITARPGAMPRWRSAGACATRESGSPPSPPPCTRRRRRIGPAACSPACRHWSPGARSRTRRCPAGSATAPASRGALCAPPPRRPPRCRSAGRGTPRT</sequence>
<dbReference type="AlphaFoldDB" id="A0A8R7U2L8"/>
<dbReference type="Proteomes" id="UP000015106">
    <property type="component" value="Chromosome 4"/>
</dbReference>
<evidence type="ECO:0000313" key="3">
    <source>
        <dbReference type="Proteomes" id="UP000015106"/>
    </source>
</evidence>
<dbReference type="Gramene" id="TuG1812G0400000388.01.T01">
    <property type="protein sequence ID" value="TuG1812G0400000388.01.T01.cds397579"/>
    <property type="gene ID" value="TuG1812G0400000388.01"/>
</dbReference>
<feature type="region of interest" description="Disordered" evidence="1">
    <location>
        <begin position="154"/>
        <end position="200"/>
    </location>
</feature>
<reference evidence="2" key="2">
    <citation type="submission" date="2018-03" db="EMBL/GenBank/DDBJ databases">
        <title>The Triticum urartu genome reveals the dynamic nature of wheat genome evolution.</title>
        <authorList>
            <person name="Ling H."/>
            <person name="Ma B."/>
            <person name="Shi X."/>
            <person name="Liu H."/>
            <person name="Dong L."/>
            <person name="Sun H."/>
            <person name="Cao Y."/>
            <person name="Gao Q."/>
            <person name="Zheng S."/>
            <person name="Li Y."/>
            <person name="Yu Y."/>
            <person name="Du H."/>
            <person name="Qi M."/>
            <person name="Li Y."/>
            <person name="Yu H."/>
            <person name="Cui Y."/>
            <person name="Wang N."/>
            <person name="Chen C."/>
            <person name="Wu H."/>
            <person name="Zhao Y."/>
            <person name="Zhang J."/>
            <person name="Li Y."/>
            <person name="Zhou W."/>
            <person name="Zhang B."/>
            <person name="Hu W."/>
            <person name="Eijk M."/>
            <person name="Tang J."/>
            <person name="Witsenboer H."/>
            <person name="Zhao S."/>
            <person name="Li Z."/>
            <person name="Zhang A."/>
            <person name="Wang D."/>
            <person name="Liang C."/>
        </authorList>
    </citation>
    <scope>NUCLEOTIDE SEQUENCE [LARGE SCALE GENOMIC DNA]</scope>
    <source>
        <strain evidence="2">cv. G1812</strain>
    </source>
</reference>
<accession>A0A8R7U2L8</accession>
<feature type="compositionally biased region" description="Low complexity" evidence="1">
    <location>
        <begin position="190"/>
        <end position="200"/>
    </location>
</feature>
<proteinExistence type="predicted"/>
<reference evidence="3" key="1">
    <citation type="journal article" date="2013" name="Nature">
        <title>Draft genome of the wheat A-genome progenitor Triticum urartu.</title>
        <authorList>
            <person name="Ling H.Q."/>
            <person name="Zhao S."/>
            <person name="Liu D."/>
            <person name="Wang J."/>
            <person name="Sun H."/>
            <person name="Zhang C."/>
            <person name="Fan H."/>
            <person name="Li D."/>
            <person name="Dong L."/>
            <person name="Tao Y."/>
            <person name="Gao C."/>
            <person name="Wu H."/>
            <person name="Li Y."/>
            <person name="Cui Y."/>
            <person name="Guo X."/>
            <person name="Zheng S."/>
            <person name="Wang B."/>
            <person name="Yu K."/>
            <person name="Liang Q."/>
            <person name="Yang W."/>
            <person name="Lou X."/>
            <person name="Chen J."/>
            <person name="Feng M."/>
            <person name="Jian J."/>
            <person name="Zhang X."/>
            <person name="Luo G."/>
            <person name="Jiang Y."/>
            <person name="Liu J."/>
            <person name="Wang Z."/>
            <person name="Sha Y."/>
            <person name="Zhang B."/>
            <person name="Wu H."/>
            <person name="Tang D."/>
            <person name="Shen Q."/>
            <person name="Xue P."/>
            <person name="Zou S."/>
            <person name="Wang X."/>
            <person name="Liu X."/>
            <person name="Wang F."/>
            <person name="Yang Y."/>
            <person name="An X."/>
            <person name="Dong Z."/>
            <person name="Zhang K."/>
            <person name="Zhang X."/>
            <person name="Luo M.C."/>
            <person name="Dvorak J."/>
            <person name="Tong Y."/>
            <person name="Wang J."/>
            <person name="Yang H."/>
            <person name="Li Z."/>
            <person name="Wang D."/>
            <person name="Zhang A."/>
            <person name="Wang J."/>
        </authorList>
    </citation>
    <scope>NUCLEOTIDE SEQUENCE</scope>
    <source>
        <strain evidence="3">cv. G1812</strain>
    </source>
</reference>
<feature type="region of interest" description="Disordered" evidence="1">
    <location>
        <begin position="120"/>
        <end position="141"/>
    </location>
</feature>
<evidence type="ECO:0000313" key="2">
    <source>
        <dbReference type="EnsemblPlants" id="TuG1812G0400000388.01.T01.cds397579"/>
    </source>
</evidence>
<reference evidence="2" key="3">
    <citation type="submission" date="2022-06" db="UniProtKB">
        <authorList>
            <consortium name="EnsemblPlants"/>
        </authorList>
    </citation>
    <scope>IDENTIFICATION</scope>
</reference>
<protein>
    <submittedName>
        <fullName evidence="2">Uncharacterized protein</fullName>
    </submittedName>
</protein>
<gene>
    <name evidence="2" type="primary">LOC125550368</name>
</gene>
<dbReference type="EnsemblPlants" id="TuG1812G0400000388.01.T01">
    <property type="protein sequence ID" value="TuG1812G0400000388.01.T01.cds397579"/>
    <property type="gene ID" value="TuG1812G0400000388.01"/>
</dbReference>
<organism evidence="2 3">
    <name type="scientific">Triticum urartu</name>
    <name type="common">Red wild einkorn</name>
    <name type="synonym">Crithodium urartu</name>
    <dbReference type="NCBI Taxonomy" id="4572"/>
    <lineage>
        <taxon>Eukaryota</taxon>
        <taxon>Viridiplantae</taxon>
        <taxon>Streptophyta</taxon>
        <taxon>Embryophyta</taxon>
        <taxon>Tracheophyta</taxon>
        <taxon>Spermatophyta</taxon>
        <taxon>Magnoliopsida</taxon>
        <taxon>Liliopsida</taxon>
        <taxon>Poales</taxon>
        <taxon>Poaceae</taxon>
        <taxon>BOP clade</taxon>
        <taxon>Pooideae</taxon>
        <taxon>Triticodae</taxon>
        <taxon>Triticeae</taxon>
        <taxon>Triticinae</taxon>
        <taxon>Triticum</taxon>
    </lineage>
</organism>